<keyword evidence="2" id="KW-1185">Reference proteome</keyword>
<sequence>MNRKKTCMKFQFKQQHLMNEFSLRRLNCQKKVKFQMVVQHFLSLSILKNIKEIETRFIQNDFKKTIILLQQVSEHDFNKNDYSSDNYIVIRQTLIKKISKNQKIIKLLQFLVLLTTIDQKFIQCGSNSLSLLVEMKIDIKKLCLKNIRIKNSQTKQIENFKSQKNLMNLRKQKIIINMHKKNNDNNQSFQQKSHYYIIHQQNFIQL</sequence>
<proteinExistence type="predicted"/>
<name>A0A8S1WL89_9CILI</name>
<organism evidence="1 2">
    <name type="scientific">Paramecium pentaurelia</name>
    <dbReference type="NCBI Taxonomy" id="43138"/>
    <lineage>
        <taxon>Eukaryota</taxon>
        <taxon>Sar</taxon>
        <taxon>Alveolata</taxon>
        <taxon>Ciliophora</taxon>
        <taxon>Intramacronucleata</taxon>
        <taxon>Oligohymenophorea</taxon>
        <taxon>Peniculida</taxon>
        <taxon>Parameciidae</taxon>
        <taxon>Paramecium</taxon>
    </lineage>
</organism>
<accession>A0A8S1WL89</accession>
<dbReference type="AlphaFoldDB" id="A0A8S1WL89"/>
<evidence type="ECO:0000313" key="2">
    <source>
        <dbReference type="Proteomes" id="UP000689195"/>
    </source>
</evidence>
<protein>
    <submittedName>
        <fullName evidence="1">Uncharacterized protein</fullName>
    </submittedName>
</protein>
<reference evidence="1" key="1">
    <citation type="submission" date="2021-01" db="EMBL/GenBank/DDBJ databases">
        <authorList>
            <consortium name="Genoscope - CEA"/>
            <person name="William W."/>
        </authorList>
    </citation>
    <scope>NUCLEOTIDE SEQUENCE</scope>
</reference>
<dbReference type="OrthoDB" id="323448at2759"/>
<dbReference type="EMBL" id="CAJJDO010000094">
    <property type="protein sequence ID" value="CAD8189812.1"/>
    <property type="molecule type" value="Genomic_DNA"/>
</dbReference>
<dbReference type="Proteomes" id="UP000689195">
    <property type="component" value="Unassembled WGS sequence"/>
</dbReference>
<dbReference type="PANTHER" id="PTHR45333">
    <property type="entry name" value="MEMBRANE PROTEIN-RELATED"/>
    <property type="match status" value="1"/>
</dbReference>
<gene>
    <name evidence="1" type="ORF">PPENT_87.1.T0940224</name>
</gene>
<comment type="caution">
    <text evidence="1">The sequence shown here is derived from an EMBL/GenBank/DDBJ whole genome shotgun (WGS) entry which is preliminary data.</text>
</comment>
<dbReference type="PANTHER" id="PTHR45333:SF1">
    <property type="entry name" value="CHROMOSOME UNDETERMINED SCAFFOLD_625, WHOLE GENOME SHOTGUN SEQUENCE"/>
    <property type="match status" value="1"/>
</dbReference>
<evidence type="ECO:0000313" key="1">
    <source>
        <dbReference type="EMBL" id="CAD8189812.1"/>
    </source>
</evidence>